<organism evidence="8 9">
    <name type="scientific">Piscinibacter gummiphilus</name>
    <dbReference type="NCBI Taxonomy" id="946333"/>
    <lineage>
        <taxon>Bacteria</taxon>
        <taxon>Pseudomonadati</taxon>
        <taxon>Pseudomonadota</taxon>
        <taxon>Betaproteobacteria</taxon>
        <taxon>Burkholderiales</taxon>
        <taxon>Sphaerotilaceae</taxon>
        <taxon>Piscinibacter</taxon>
    </lineage>
</organism>
<keyword evidence="3" id="KW-0479">Metal-binding</keyword>
<comment type="similarity">
    <text evidence="1">Belongs to the tannase family.</text>
</comment>
<gene>
    <name evidence="8" type="ORF">RXV79_10715</name>
</gene>
<keyword evidence="7" id="KW-1015">Disulfide bond</keyword>
<dbReference type="PANTHER" id="PTHR33938:SF15">
    <property type="entry name" value="FERULOYL ESTERASE B-RELATED"/>
    <property type="match status" value="1"/>
</dbReference>
<keyword evidence="5 8" id="KW-0378">Hydrolase</keyword>
<proteinExistence type="inferred from homology"/>
<evidence type="ECO:0000256" key="7">
    <source>
        <dbReference type="ARBA" id="ARBA00023157"/>
    </source>
</evidence>
<sequence length="502" mass="52988">MQHTHSASRRLTALSILVAGVSACGGGETSAATNPCTSLAGQTVAGATISRATVVAASGGIGEYCRVEGSVRAGFNFEVHLPTQWNNKLVQNGGGGWDGVLQLVPQASISSYVRVASNGGHVGDPLDASWALNNAQAKNDFGYLAPHTTLGVAKELVRRRYGRDAQRHYFQGCSNGGREALIQASRYPADYDGILAIMPAVSFSELFQAFIRNAQAYSAPGAAINAAKARTIANAVVARCDANDGLQDGIVGQPWACNFDPGALQCTGADSDSCLTAPQVAAARTIYSEYRLPNGTLVYPGWSPGGEDIGWPGWIGNPPAQPLTNQFAFADGLVRYWLANDPSYNTLANFSPANFQPQLAAAAATLDASPNLSTFFAQGRKLVLVHGTHDWAISYKGSVKYFVEAGVLSGGDAVRDANMELFLLPGVQHCGGGVGPFYADYFDATVQWVEANARPSSRNLVIFGTDANGQINRMRPLCRFPTFARYVGGNPALATSFTCSLS</sequence>
<evidence type="ECO:0000256" key="1">
    <source>
        <dbReference type="ARBA" id="ARBA00006249"/>
    </source>
</evidence>
<name>A0ABZ0D5I6_9BURK</name>
<dbReference type="GO" id="GO:0016787">
    <property type="term" value="F:hydrolase activity"/>
    <property type="evidence" value="ECO:0007669"/>
    <property type="project" value="UniProtKB-KW"/>
</dbReference>
<protein>
    <submittedName>
        <fullName evidence="8">Tannase/feruloyl esterase family alpha/beta hydrolase</fullName>
    </submittedName>
</protein>
<keyword evidence="6" id="KW-0106">Calcium</keyword>
<evidence type="ECO:0000256" key="2">
    <source>
        <dbReference type="ARBA" id="ARBA00022487"/>
    </source>
</evidence>
<evidence type="ECO:0000256" key="6">
    <source>
        <dbReference type="ARBA" id="ARBA00022837"/>
    </source>
</evidence>
<accession>A0ABZ0D5I6</accession>
<keyword evidence="2" id="KW-0719">Serine esterase</keyword>
<evidence type="ECO:0000313" key="9">
    <source>
        <dbReference type="Proteomes" id="UP001303946"/>
    </source>
</evidence>
<dbReference type="InterPro" id="IPR011118">
    <property type="entry name" value="Tannase/feruloyl_esterase"/>
</dbReference>
<dbReference type="SUPFAM" id="SSF53474">
    <property type="entry name" value="alpha/beta-Hydrolases"/>
    <property type="match status" value="1"/>
</dbReference>
<evidence type="ECO:0000313" key="8">
    <source>
        <dbReference type="EMBL" id="WOB10512.1"/>
    </source>
</evidence>
<dbReference type="RefSeq" id="WP_316703420.1">
    <property type="nucleotide sequence ID" value="NZ_CP136336.1"/>
</dbReference>
<keyword evidence="4" id="KW-0732">Signal</keyword>
<evidence type="ECO:0000256" key="3">
    <source>
        <dbReference type="ARBA" id="ARBA00022723"/>
    </source>
</evidence>
<reference evidence="8 9" key="1">
    <citation type="submission" date="2023-10" db="EMBL/GenBank/DDBJ databases">
        <title>Bacteria for the degradation of biodegradable plastic PBAT(Polybutylene adipate terephthalate).</title>
        <authorList>
            <person name="Weon H.-Y."/>
            <person name="Yeon J."/>
        </authorList>
    </citation>
    <scope>NUCLEOTIDE SEQUENCE [LARGE SCALE GENOMIC DNA]</scope>
    <source>
        <strain evidence="8 9">SBD 7-3</strain>
    </source>
</reference>
<dbReference type="Pfam" id="PF07519">
    <property type="entry name" value="Tannase"/>
    <property type="match status" value="1"/>
</dbReference>
<keyword evidence="9" id="KW-1185">Reference proteome</keyword>
<evidence type="ECO:0000256" key="4">
    <source>
        <dbReference type="ARBA" id="ARBA00022729"/>
    </source>
</evidence>
<dbReference type="EMBL" id="CP136336">
    <property type="protein sequence ID" value="WOB10512.1"/>
    <property type="molecule type" value="Genomic_DNA"/>
</dbReference>
<evidence type="ECO:0000256" key="5">
    <source>
        <dbReference type="ARBA" id="ARBA00022801"/>
    </source>
</evidence>
<dbReference type="PANTHER" id="PTHR33938">
    <property type="entry name" value="FERULOYL ESTERASE B-RELATED"/>
    <property type="match status" value="1"/>
</dbReference>
<dbReference type="Proteomes" id="UP001303946">
    <property type="component" value="Chromosome"/>
</dbReference>
<dbReference type="InterPro" id="IPR029058">
    <property type="entry name" value="AB_hydrolase_fold"/>
</dbReference>
<dbReference type="Gene3D" id="3.40.50.1820">
    <property type="entry name" value="alpha/beta hydrolase"/>
    <property type="match status" value="1"/>
</dbReference>